<organism evidence="1 2">
    <name type="scientific">Shewanella psychropiezotolerans</name>
    <dbReference type="NCBI Taxonomy" id="2593655"/>
    <lineage>
        <taxon>Bacteria</taxon>
        <taxon>Pseudomonadati</taxon>
        <taxon>Pseudomonadota</taxon>
        <taxon>Gammaproteobacteria</taxon>
        <taxon>Alteromonadales</taxon>
        <taxon>Shewanellaceae</taxon>
        <taxon>Shewanella</taxon>
    </lineage>
</organism>
<accession>A0ABX5WVV7</accession>
<reference evidence="1 2" key="1">
    <citation type="submission" date="2019-07" db="EMBL/GenBank/DDBJ databases">
        <title>Shewanella sp. YLB-06 whole genomic sequence.</title>
        <authorList>
            <person name="Yu L."/>
        </authorList>
    </citation>
    <scope>NUCLEOTIDE SEQUENCE [LARGE SCALE GENOMIC DNA]</scope>
    <source>
        <strain evidence="1 2">YLB-06</strain>
    </source>
</reference>
<sequence length="264" mass="28333">MSSASTNFVVPITFKGFEYHTGSAAPTSGDPVPGGSSCGTWSPPIATVLGSSCLFPNILTTGTKVVTPYAFIRPIFSIDETDLADAFDGEDAGLYRGSVSLSQFYQYYLGDIKTQFIDSQPFVLEIDHTPAYITSVELTGESEMKTVYGVGTDTVSAKTSFDVTASGFFSDGMKVMLNSSDDYILRNSGSEIPYSIKCIGCSNGEYLVEEGVVSNPSDPSLKVSGVEVNNINFKIDVEFNSVPLDPLEVGSYTDTFTLIFEPDV</sequence>
<proteinExistence type="predicted"/>
<evidence type="ECO:0000313" key="1">
    <source>
        <dbReference type="EMBL" id="QDO83214.1"/>
    </source>
</evidence>
<dbReference type="EMBL" id="CP041614">
    <property type="protein sequence ID" value="QDO83214.1"/>
    <property type="molecule type" value="Genomic_DNA"/>
</dbReference>
<dbReference type="Proteomes" id="UP000315947">
    <property type="component" value="Chromosome"/>
</dbReference>
<keyword evidence="2" id="KW-1185">Reference proteome</keyword>
<dbReference type="RefSeq" id="WP_144045595.1">
    <property type="nucleotide sequence ID" value="NZ_CP041614.1"/>
</dbReference>
<evidence type="ECO:0000313" key="2">
    <source>
        <dbReference type="Proteomes" id="UP000315947"/>
    </source>
</evidence>
<protein>
    <submittedName>
        <fullName evidence="1">Uncharacterized protein</fullName>
    </submittedName>
</protein>
<name>A0ABX5WVV7_9GAMM</name>
<gene>
    <name evidence="1" type="ORF">FM037_08200</name>
</gene>